<dbReference type="SUPFAM" id="SSF56322">
    <property type="entry name" value="ADC synthase"/>
    <property type="match status" value="1"/>
</dbReference>
<dbReference type="GO" id="GO:0046820">
    <property type="term" value="F:4-amino-4-deoxychorismate synthase activity"/>
    <property type="evidence" value="ECO:0007669"/>
    <property type="project" value="UniProtKB-EC"/>
</dbReference>
<dbReference type="Pfam" id="PF00425">
    <property type="entry name" value="Chorismate_bind"/>
    <property type="match status" value="1"/>
</dbReference>
<dbReference type="InterPro" id="IPR019999">
    <property type="entry name" value="Anth_synth_I-like"/>
</dbReference>
<evidence type="ECO:0000313" key="3">
    <source>
        <dbReference type="Proteomes" id="UP000319375"/>
    </source>
</evidence>
<evidence type="ECO:0000259" key="1">
    <source>
        <dbReference type="Pfam" id="PF00425"/>
    </source>
</evidence>
<keyword evidence="2" id="KW-0808">Transferase</keyword>
<dbReference type="InterPro" id="IPR005801">
    <property type="entry name" value="ADC_synthase"/>
</dbReference>
<dbReference type="PRINTS" id="PR00095">
    <property type="entry name" value="ANTSNTHASEI"/>
</dbReference>
<evidence type="ECO:0000313" key="2">
    <source>
        <dbReference type="EMBL" id="TWS30152.1"/>
    </source>
</evidence>
<organism evidence="2 3">
    <name type="scientific">Tsukamurella conjunctivitidis</name>
    <dbReference type="NCBI Taxonomy" id="2592068"/>
    <lineage>
        <taxon>Bacteria</taxon>
        <taxon>Bacillati</taxon>
        <taxon>Actinomycetota</taxon>
        <taxon>Actinomycetes</taxon>
        <taxon>Mycobacteriales</taxon>
        <taxon>Tsukamurellaceae</taxon>
        <taxon>Tsukamurella</taxon>
    </lineage>
</organism>
<comment type="caution">
    <text evidence="2">The sequence shown here is derived from an EMBL/GenBank/DDBJ whole genome shotgun (WGS) entry which is preliminary data.</text>
</comment>
<name>A0A5C5S5M2_9ACTN</name>
<dbReference type="RefSeq" id="WP_146486181.1">
    <property type="nucleotide sequence ID" value="NZ_VIGX01000002.1"/>
</dbReference>
<proteinExistence type="predicted"/>
<dbReference type="NCBIfam" id="NF004530">
    <property type="entry name" value="PRK05877.1"/>
    <property type="match status" value="1"/>
</dbReference>
<keyword evidence="3" id="KW-1185">Reference proteome</keyword>
<protein>
    <submittedName>
        <fullName evidence="2">Aminodeoxychorismate synthase component I</fullName>
        <ecNumber evidence="2">2.6.1.85</ecNumber>
    </submittedName>
</protein>
<keyword evidence="2" id="KW-0032">Aminotransferase</keyword>
<dbReference type="GO" id="GO:0000162">
    <property type="term" value="P:L-tryptophan biosynthetic process"/>
    <property type="evidence" value="ECO:0007669"/>
    <property type="project" value="TreeGrafter"/>
</dbReference>
<dbReference type="PANTHER" id="PTHR11236:SF50">
    <property type="entry name" value="AMINODEOXYCHORISMATE SYNTHASE COMPONENT 1"/>
    <property type="match status" value="1"/>
</dbReference>
<dbReference type="EC" id="2.6.1.85" evidence="2"/>
<dbReference type="EMBL" id="VIGX01000002">
    <property type="protein sequence ID" value="TWS30152.1"/>
    <property type="molecule type" value="Genomic_DNA"/>
</dbReference>
<dbReference type="Proteomes" id="UP000319375">
    <property type="component" value="Unassembled WGS sequence"/>
</dbReference>
<dbReference type="Gene3D" id="3.60.120.10">
    <property type="entry name" value="Anthranilate synthase"/>
    <property type="match status" value="1"/>
</dbReference>
<sequence>MQPVDMLRALRERGHRPAALLGAWGGFHAVIAPDPTLTPGIGPADAGRGADGSRTTPWLGIVGYPDTTDEPRLVPETIGGDPGPLLLLGPDGRWTCTDPAFSIPHEAPAPRAWRADWTAPDRNDHRAAVLACHEAIRAGDVYQVNVCTRFDGALAGDPLDLFADIAAATLPGKAAYLEGDWGAVASFSPETFLTERDGLLTERPIKGTLPLTRPAADLRASIKDVAENVMIVDLVRNDLSRVAATGTVRTPELLRVERAPGVWHLVSTVTARQRRGVTRAELLDATFPPASVTGTPKLSARTRITAWERHTRGTYCGAIGIDHPLTGLDLNVAIRTVEARDGALRLGVGGGITIDSEPDAEWRECLDKAASIVGFRLAAPGAERAGRSGPVSPPHG</sequence>
<feature type="domain" description="Chorismate-utilising enzyme C-terminal" evidence="1">
    <location>
        <begin position="122"/>
        <end position="368"/>
    </location>
</feature>
<dbReference type="PANTHER" id="PTHR11236">
    <property type="entry name" value="AMINOBENZOATE/ANTHRANILATE SYNTHASE"/>
    <property type="match status" value="1"/>
</dbReference>
<reference evidence="2 3" key="1">
    <citation type="submission" date="2019-06" db="EMBL/GenBank/DDBJ databases">
        <title>Tsukamurella conjunctivitidis sp. nov., Tsukamurella assacharolytica sp. nov. and Tsukamurella sputae sp. nov. isolated from patients with conjunctivitis, bacteraemia (lymphoma) and respiratory infection (sputum) in Hong Kong.</title>
        <authorList>
            <person name="Teng J.L.L."/>
            <person name="Lee H.H."/>
            <person name="Fong J.Y.H."/>
            <person name="Fok K.M.N."/>
            <person name="Lau S.K.P."/>
            <person name="Woo P.C.Y."/>
        </authorList>
    </citation>
    <scope>NUCLEOTIDE SEQUENCE [LARGE SCALE GENOMIC DNA]</scope>
    <source>
        <strain evidence="2 3">HKU72</strain>
    </source>
</reference>
<dbReference type="AlphaFoldDB" id="A0A5C5S5M2"/>
<dbReference type="OrthoDB" id="3518032at2"/>
<gene>
    <name evidence="2" type="ORF">FK530_06465</name>
</gene>
<dbReference type="InterPro" id="IPR015890">
    <property type="entry name" value="Chorismate_C"/>
</dbReference>
<accession>A0A5C5S5M2</accession>